<dbReference type="STRING" id="118168.MC7420_6346"/>
<evidence type="ECO:0000259" key="2">
    <source>
        <dbReference type="Pfam" id="PF04422"/>
    </source>
</evidence>
<organism evidence="4 5">
    <name type="scientific">Coleofasciculus chthonoplastes PCC 7420</name>
    <dbReference type="NCBI Taxonomy" id="118168"/>
    <lineage>
        <taxon>Bacteria</taxon>
        <taxon>Bacillati</taxon>
        <taxon>Cyanobacteriota</taxon>
        <taxon>Cyanophyceae</taxon>
        <taxon>Coleofasciculales</taxon>
        <taxon>Coleofasciculaceae</taxon>
        <taxon>Coleofasciculus</taxon>
    </lineage>
</organism>
<protein>
    <submittedName>
        <fullName evidence="4">Coenzyme F420 hydrogenase/dehydrogenase, beta subunit C terminal domain family protein</fullName>
    </submittedName>
</protein>
<keyword evidence="5" id="KW-1185">Reference proteome</keyword>
<dbReference type="Proteomes" id="UP000003835">
    <property type="component" value="Unassembled WGS sequence"/>
</dbReference>
<evidence type="ECO:0000259" key="3">
    <source>
        <dbReference type="Pfam" id="PF04432"/>
    </source>
</evidence>
<dbReference type="Pfam" id="PF04422">
    <property type="entry name" value="FrhB_FdhB_N"/>
    <property type="match status" value="1"/>
</dbReference>
<dbReference type="AlphaFoldDB" id="B4VQK0"/>
<name>B4VQK0_9CYAN</name>
<evidence type="ECO:0000256" key="1">
    <source>
        <dbReference type="SAM" id="MobiDB-lite"/>
    </source>
</evidence>
<dbReference type="eggNOG" id="COG1035">
    <property type="taxonomic scope" value="Bacteria"/>
</dbReference>
<evidence type="ECO:0000313" key="5">
    <source>
        <dbReference type="Proteomes" id="UP000003835"/>
    </source>
</evidence>
<dbReference type="InterPro" id="IPR007516">
    <property type="entry name" value="Co_F420_Hydgase/DH_bsu_N"/>
</dbReference>
<proteinExistence type="predicted"/>
<dbReference type="InterPro" id="IPR007525">
    <property type="entry name" value="FrhB_FdhB_C"/>
</dbReference>
<dbReference type="InterPro" id="IPR045220">
    <property type="entry name" value="FRHB/FDHB/HCAR-like"/>
</dbReference>
<feature type="compositionally biased region" description="Polar residues" evidence="1">
    <location>
        <begin position="12"/>
        <end position="21"/>
    </location>
</feature>
<feature type="domain" description="Coenzyme F420 hydrogenase/dehydrogenase beta subunit C-terminal" evidence="3">
    <location>
        <begin position="179"/>
        <end position="327"/>
    </location>
</feature>
<dbReference type="Pfam" id="PF04432">
    <property type="entry name" value="FrhB_FdhB_C"/>
    <property type="match status" value="1"/>
</dbReference>
<feature type="region of interest" description="Disordered" evidence="1">
    <location>
        <begin position="1"/>
        <end position="23"/>
    </location>
</feature>
<sequence>MREELPLRENPFSMTATTPNSAKHKKAKALKPGTIRPAKELCSECGLCDTYYIHYVKEACAFLNQQIPELETQTHGRSRNLDNPDDWYFGVNQNMMAARKLQPIEGAQWTGIVSTIAIEMLTSGKVEGVVCVQNTKEDRFQPMPIIARTPEEILAARVNKPTLSPNLSVLEQIEQSGMKRLLVIGVGCQIQALRAVEKELGLEKLYVLGTPCVDNVTRAGLQKFLETTSKSPDTVVHYEFMQDFQVHFKHEDGSIEKVPFFGLNTKELKDVFAPSCMSCFDYVNSLADLVVGYMGAPFGWQWIVVRNDRGQEMLDLVQNQLETQSVTSKGDRHQAVQQSIPAYDKGVTLPMWAAKLMGVVIEKIGPKGLEYARFSIDSHFTRNYLYVKRHHPEKLAAHIPEFAKRIVGQYTLPD</sequence>
<dbReference type="GO" id="GO:0052592">
    <property type="term" value="F:oxidoreductase activity, acting on CH or CH2 groups, with an iron-sulfur protein as acceptor"/>
    <property type="evidence" value="ECO:0007669"/>
    <property type="project" value="TreeGrafter"/>
</dbReference>
<evidence type="ECO:0000313" key="4">
    <source>
        <dbReference type="EMBL" id="EDX75691.1"/>
    </source>
</evidence>
<accession>B4VQK0</accession>
<dbReference type="PANTHER" id="PTHR31332">
    <property type="entry name" value="7-HYDROXYMETHYL CHLOROPHYLL A REDUCTASE, CHLOROPLASTIC"/>
    <property type="match status" value="1"/>
</dbReference>
<gene>
    <name evidence="4" type="ORF">MC7420_6346</name>
</gene>
<dbReference type="EMBL" id="DS989848">
    <property type="protein sequence ID" value="EDX75691.1"/>
    <property type="molecule type" value="Genomic_DNA"/>
</dbReference>
<dbReference type="HOGENOM" id="CLU_038110_0_0_3"/>
<reference evidence="4 5" key="1">
    <citation type="submission" date="2008-07" db="EMBL/GenBank/DDBJ databases">
        <authorList>
            <person name="Tandeau de Marsac N."/>
            <person name="Ferriera S."/>
            <person name="Johnson J."/>
            <person name="Kravitz S."/>
            <person name="Beeson K."/>
            <person name="Sutton G."/>
            <person name="Rogers Y.-H."/>
            <person name="Friedman R."/>
            <person name="Frazier M."/>
            <person name="Venter J.C."/>
        </authorList>
    </citation>
    <scope>NUCLEOTIDE SEQUENCE [LARGE SCALE GENOMIC DNA]</scope>
    <source>
        <strain evidence="4 5">PCC 7420</strain>
    </source>
</reference>
<dbReference type="PANTHER" id="PTHR31332:SF0">
    <property type="entry name" value="7-HYDROXYMETHYL CHLOROPHYLL A REDUCTASE, CHLOROPLASTIC"/>
    <property type="match status" value="1"/>
</dbReference>
<feature type="domain" description="Coenzyme F420 hydrogenase/dehydrogenase beta subunit N-terminal" evidence="2">
    <location>
        <begin position="95"/>
        <end position="171"/>
    </location>
</feature>